<evidence type="ECO:0000313" key="10">
    <source>
        <dbReference type="Proteomes" id="UP000653275"/>
    </source>
</evidence>
<dbReference type="InterPro" id="IPR045175">
    <property type="entry name" value="M28_fam"/>
</dbReference>
<keyword evidence="6" id="KW-0862">Zinc</keyword>
<dbReference type="GO" id="GO:0008235">
    <property type="term" value="F:metalloexopeptidase activity"/>
    <property type="evidence" value="ECO:0007669"/>
    <property type="project" value="InterPro"/>
</dbReference>
<feature type="domain" description="Peptidase M28" evidence="8">
    <location>
        <begin position="100"/>
        <end position="329"/>
    </location>
</feature>
<keyword evidence="5 9" id="KW-0378">Hydrolase</keyword>
<dbReference type="NCBIfam" id="NF007568">
    <property type="entry name" value="PRK10199.1"/>
    <property type="match status" value="1"/>
</dbReference>
<evidence type="ECO:0000256" key="3">
    <source>
        <dbReference type="ARBA" id="ARBA00022723"/>
    </source>
</evidence>
<evidence type="ECO:0000256" key="5">
    <source>
        <dbReference type="ARBA" id="ARBA00022801"/>
    </source>
</evidence>
<sequence length="347" mass="38068">MFSAMRHRIAALAFGVCFILPAHATANSFGEIASTQARHIATVFPGRMTGTPAEMLSADYLRQQFADMGYQSDIRAFHSRYIYTSRNNSKNWHNVTGSTVIAAHEGKTAQQIIIMAHLDTFAPMSDEDTDHNLGGLTLQGMDDNAAGLGVMLELAERLKNIPTHYGIRFVATSGEEEGKLGAENLLNRMSAAEKKNTLLVINLDNLIVGDKLYFNSGKTTPNSVRKLTRDRALAIARGQGIQAAINPGRNPNYPKGTGCCTDGETFDKAGIPVLYVEATNWSLGKKDGYQQRAKSKAFPDGTSWHDVRLDNQQYIDAALPQRIERRTRDVVKVMLPLVKELAKAGKG</sequence>
<dbReference type="PANTHER" id="PTHR12147:SF56">
    <property type="entry name" value="AMINOPEPTIDASE YDR415C-RELATED"/>
    <property type="match status" value="1"/>
</dbReference>
<proteinExistence type="predicted"/>
<dbReference type="Proteomes" id="UP000653275">
    <property type="component" value="Unassembled WGS sequence"/>
</dbReference>
<evidence type="ECO:0000256" key="4">
    <source>
        <dbReference type="ARBA" id="ARBA00022729"/>
    </source>
</evidence>
<protein>
    <submittedName>
        <fullName evidence="9">Aminopeptidase</fullName>
        <ecNumber evidence="9">3.4.11.-</ecNumber>
    </submittedName>
</protein>
<keyword evidence="1 9" id="KW-0031">Aminopeptidase</keyword>
<evidence type="ECO:0000256" key="7">
    <source>
        <dbReference type="SAM" id="SignalP"/>
    </source>
</evidence>
<organism evidence="9 10">
    <name type="scientific">Lelliottia amnigena</name>
    <name type="common">Enterobacter amnigenus</name>
    <dbReference type="NCBI Taxonomy" id="61646"/>
    <lineage>
        <taxon>Bacteria</taxon>
        <taxon>Pseudomonadati</taxon>
        <taxon>Pseudomonadota</taxon>
        <taxon>Gammaproteobacteria</taxon>
        <taxon>Enterobacterales</taxon>
        <taxon>Enterobacteriaceae</taxon>
        <taxon>Lelliottia</taxon>
    </lineage>
</organism>
<dbReference type="SUPFAM" id="SSF53187">
    <property type="entry name" value="Zn-dependent exopeptidases"/>
    <property type="match status" value="1"/>
</dbReference>
<dbReference type="EMBL" id="JAENMS010000005">
    <property type="protein sequence ID" value="MBL5935056.1"/>
    <property type="molecule type" value="Genomic_DNA"/>
</dbReference>
<dbReference type="FunFam" id="3.40.630.10:FF:000038">
    <property type="entry name" value="Alkaline phosphatase isozyme conversion"/>
    <property type="match status" value="1"/>
</dbReference>
<evidence type="ECO:0000259" key="8">
    <source>
        <dbReference type="Pfam" id="PF04389"/>
    </source>
</evidence>
<dbReference type="RefSeq" id="WP_131486205.1">
    <property type="nucleotide sequence ID" value="NZ_CP142427.1"/>
</dbReference>
<evidence type="ECO:0000313" key="9">
    <source>
        <dbReference type="EMBL" id="MBL5935056.1"/>
    </source>
</evidence>
<comment type="caution">
    <text evidence="9">The sequence shown here is derived from an EMBL/GenBank/DDBJ whole genome shotgun (WGS) entry which is preliminary data.</text>
</comment>
<dbReference type="GO" id="GO:0004177">
    <property type="term" value="F:aminopeptidase activity"/>
    <property type="evidence" value="ECO:0007669"/>
    <property type="project" value="UniProtKB-KW"/>
</dbReference>
<dbReference type="InterPro" id="IPR007484">
    <property type="entry name" value="Peptidase_M28"/>
</dbReference>
<evidence type="ECO:0000256" key="1">
    <source>
        <dbReference type="ARBA" id="ARBA00022438"/>
    </source>
</evidence>
<feature type="chain" id="PRO_5042985654" evidence="7">
    <location>
        <begin position="25"/>
        <end position="347"/>
    </location>
</feature>
<reference evidence="9" key="1">
    <citation type="submission" date="2020-12" db="EMBL/GenBank/DDBJ databases">
        <title>Draft genome sequence of Enterobacter spp., Lelliottia spp. and Serratia spp. isolated from drinking water reservoirs and lakes.</title>
        <authorList>
            <person name="Reitter C."/>
            <person name="Neuhaus K."/>
            <person name="Huegler M."/>
        </authorList>
    </citation>
    <scope>NUCLEOTIDE SEQUENCE</scope>
    <source>
        <strain evidence="9">TZW15</strain>
    </source>
</reference>
<dbReference type="GO" id="GO:0006508">
    <property type="term" value="P:proteolysis"/>
    <property type="evidence" value="ECO:0007669"/>
    <property type="project" value="UniProtKB-KW"/>
</dbReference>
<dbReference type="AlphaFoldDB" id="A0AAP2F056"/>
<evidence type="ECO:0000256" key="6">
    <source>
        <dbReference type="ARBA" id="ARBA00022833"/>
    </source>
</evidence>
<keyword evidence="2" id="KW-0645">Protease</keyword>
<keyword evidence="3" id="KW-0479">Metal-binding</keyword>
<accession>A0AAP2F056</accession>
<dbReference type="Pfam" id="PF04389">
    <property type="entry name" value="Peptidase_M28"/>
    <property type="match status" value="1"/>
</dbReference>
<keyword evidence="4 7" id="KW-0732">Signal</keyword>
<name>A0AAP2F056_LELAM</name>
<dbReference type="Gene3D" id="3.40.630.10">
    <property type="entry name" value="Zn peptidases"/>
    <property type="match status" value="1"/>
</dbReference>
<feature type="signal peptide" evidence="7">
    <location>
        <begin position="1"/>
        <end position="24"/>
    </location>
</feature>
<dbReference type="EC" id="3.4.11.-" evidence="9"/>
<dbReference type="GO" id="GO:0046872">
    <property type="term" value="F:metal ion binding"/>
    <property type="evidence" value="ECO:0007669"/>
    <property type="project" value="UniProtKB-KW"/>
</dbReference>
<evidence type="ECO:0000256" key="2">
    <source>
        <dbReference type="ARBA" id="ARBA00022670"/>
    </source>
</evidence>
<gene>
    <name evidence="9" type="ORF">I7V27_11400</name>
</gene>
<dbReference type="PANTHER" id="PTHR12147">
    <property type="entry name" value="METALLOPEPTIDASE M28 FAMILY MEMBER"/>
    <property type="match status" value="1"/>
</dbReference>